<dbReference type="Proteomes" id="UP000076964">
    <property type="component" value="Unassembled WGS sequence"/>
</dbReference>
<evidence type="ECO:0000259" key="6">
    <source>
        <dbReference type="PROSITE" id="PS50076"/>
    </source>
</evidence>
<dbReference type="CDD" id="cd06257">
    <property type="entry name" value="DnaJ"/>
    <property type="match status" value="1"/>
</dbReference>
<dbReference type="InterPro" id="IPR008971">
    <property type="entry name" value="HSP40/DnaJ_pept-bd"/>
</dbReference>
<dbReference type="Gene3D" id="2.60.260.20">
    <property type="entry name" value="Urease metallochaperone UreE, N-terminal domain"/>
    <property type="match status" value="2"/>
</dbReference>
<evidence type="ECO:0000256" key="2">
    <source>
        <dbReference type="ARBA" id="ARBA00022737"/>
    </source>
</evidence>
<dbReference type="GO" id="GO:0051082">
    <property type="term" value="F:unfolded protein binding"/>
    <property type="evidence" value="ECO:0007669"/>
    <property type="project" value="InterPro"/>
</dbReference>
<dbReference type="GO" id="GO:0008270">
    <property type="term" value="F:zinc ion binding"/>
    <property type="evidence" value="ECO:0007669"/>
    <property type="project" value="UniProtKB-KW"/>
</dbReference>
<dbReference type="EMBL" id="LSFI01000007">
    <property type="protein sequence ID" value="OAG28309.1"/>
    <property type="molecule type" value="Genomic_DNA"/>
</dbReference>
<dbReference type="SUPFAM" id="SSF46565">
    <property type="entry name" value="Chaperone J-domain"/>
    <property type="match status" value="1"/>
</dbReference>
<dbReference type="SMART" id="SM00271">
    <property type="entry name" value="DnaJ"/>
    <property type="match status" value="1"/>
</dbReference>
<feature type="domain" description="J" evidence="6">
    <location>
        <begin position="4"/>
        <end position="69"/>
    </location>
</feature>
<keyword evidence="8" id="KW-1185">Reference proteome</keyword>
<reference evidence="7 8" key="1">
    <citation type="submission" date="2016-02" db="EMBL/GenBank/DDBJ databases">
        <title>Draft genome sequence of Thermodesulfatator sp. S606.</title>
        <authorList>
            <person name="Lai Q."/>
            <person name="Cao J."/>
            <person name="Dupont S."/>
            <person name="Shao Z."/>
            <person name="Jebbar M."/>
            <person name="Alain K."/>
        </authorList>
    </citation>
    <scope>NUCLEOTIDE SEQUENCE [LARGE SCALE GENOMIC DNA]</scope>
    <source>
        <strain evidence="7 8">S606</strain>
    </source>
</reference>
<dbReference type="CDD" id="cd10747">
    <property type="entry name" value="DnaJ_C"/>
    <property type="match status" value="1"/>
</dbReference>
<dbReference type="PROSITE" id="PS00636">
    <property type="entry name" value="DNAJ_1"/>
    <property type="match status" value="1"/>
</dbReference>
<evidence type="ECO:0000256" key="1">
    <source>
        <dbReference type="ARBA" id="ARBA00022723"/>
    </source>
</evidence>
<dbReference type="InterPro" id="IPR036869">
    <property type="entry name" value="J_dom_sf"/>
</dbReference>
<dbReference type="Pfam" id="PF00226">
    <property type="entry name" value="DnaJ"/>
    <property type="match status" value="1"/>
</dbReference>
<evidence type="ECO:0000256" key="4">
    <source>
        <dbReference type="ARBA" id="ARBA00022833"/>
    </source>
</evidence>
<dbReference type="InterPro" id="IPR002939">
    <property type="entry name" value="DnaJ_C"/>
</dbReference>
<protein>
    <submittedName>
        <fullName evidence="7">Integrase</fullName>
    </submittedName>
</protein>
<keyword evidence="2" id="KW-0677">Repeat</keyword>
<dbReference type="GO" id="GO:0042026">
    <property type="term" value="P:protein refolding"/>
    <property type="evidence" value="ECO:0007669"/>
    <property type="project" value="TreeGrafter"/>
</dbReference>
<keyword evidence="3" id="KW-0863">Zinc-finger</keyword>
<keyword evidence="1" id="KW-0479">Metal-binding</keyword>
<dbReference type="PANTHER" id="PTHR43096">
    <property type="entry name" value="DNAJ HOMOLOG 1, MITOCHONDRIAL-RELATED"/>
    <property type="match status" value="1"/>
</dbReference>
<dbReference type="RefSeq" id="WP_068541078.1">
    <property type="nucleotide sequence ID" value="NZ_LSFI01000007.1"/>
</dbReference>
<dbReference type="Pfam" id="PF01556">
    <property type="entry name" value="DnaJ_C"/>
    <property type="match status" value="1"/>
</dbReference>
<evidence type="ECO:0000256" key="3">
    <source>
        <dbReference type="ARBA" id="ARBA00022771"/>
    </source>
</evidence>
<dbReference type="FunFam" id="2.60.260.20:FF:000005">
    <property type="entry name" value="Chaperone protein dnaJ 1, mitochondrial"/>
    <property type="match status" value="1"/>
</dbReference>
<dbReference type="PROSITE" id="PS50076">
    <property type="entry name" value="DNAJ_2"/>
    <property type="match status" value="1"/>
</dbReference>
<dbReference type="AlphaFoldDB" id="A0A177EBD3"/>
<comment type="caution">
    <text evidence="7">The sequence shown here is derived from an EMBL/GenBank/DDBJ whole genome shotgun (WGS) entry which is preliminary data.</text>
</comment>
<evidence type="ECO:0000256" key="5">
    <source>
        <dbReference type="ARBA" id="ARBA00023186"/>
    </source>
</evidence>
<gene>
    <name evidence="7" type="ORF">TH606_02285</name>
</gene>
<sequence length="324" mass="37073">MAKDYYKILGVSRNATQEEIKKAYRRLALKYHPDRNRGNKEAEERFKEINEAYAVLSDPEKRRQYDKFGSTEFHRRYTQEDIFRDFDFESIFRDLGIGFDLGSFFGFGGRRRASTGFRLDLGDLFSQVFGTSPEEDWFTKESHQSRHTRQNFVSSGDVVLELPVTLEEVAQGAEKVISVAPTGKAERIKVKIPQGIEDGQKLRITAQGAYGPDGRRGDLYLKIKIEEHPFFEREGQDVICDHEIKFSEAVFGTTIEVPTLYGKRVRVKVPPGTRGGAKLRLKGLGLPDRTGRKGDQFVRINIKVPKTLTKEQKDLIKRFAEEGL</sequence>
<accession>A0A177EBD3</accession>
<dbReference type="FunFam" id="1.10.287.110:FF:000034">
    <property type="entry name" value="Chaperone protein DnaJ"/>
    <property type="match status" value="1"/>
</dbReference>
<dbReference type="PANTHER" id="PTHR43096:SF52">
    <property type="entry name" value="DNAJ HOMOLOG 1, MITOCHONDRIAL-RELATED"/>
    <property type="match status" value="1"/>
</dbReference>
<evidence type="ECO:0000313" key="8">
    <source>
        <dbReference type="Proteomes" id="UP000076964"/>
    </source>
</evidence>
<dbReference type="OrthoDB" id="9779889at2"/>
<dbReference type="GO" id="GO:0005737">
    <property type="term" value="C:cytoplasm"/>
    <property type="evidence" value="ECO:0007669"/>
    <property type="project" value="TreeGrafter"/>
</dbReference>
<dbReference type="InterPro" id="IPR001623">
    <property type="entry name" value="DnaJ_domain"/>
</dbReference>
<keyword evidence="4" id="KW-0862">Zinc</keyword>
<organism evidence="7 8">
    <name type="scientific">Thermodesulfatator autotrophicus</name>
    <dbReference type="NCBI Taxonomy" id="1795632"/>
    <lineage>
        <taxon>Bacteria</taxon>
        <taxon>Pseudomonadati</taxon>
        <taxon>Thermodesulfobacteriota</taxon>
        <taxon>Thermodesulfobacteria</taxon>
        <taxon>Thermodesulfobacteriales</taxon>
        <taxon>Thermodesulfatatoraceae</taxon>
        <taxon>Thermodesulfatator</taxon>
    </lineage>
</organism>
<keyword evidence="5" id="KW-0143">Chaperone</keyword>
<name>A0A177EBD3_9BACT</name>
<dbReference type="STRING" id="1795632.TH606_02285"/>
<proteinExistence type="predicted"/>
<dbReference type="InterPro" id="IPR018253">
    <property type="entry name" value="DnaJ_domain_CS"/>
</dbReference>
<evidence type="ECO:0000313" key="7">
    <source>
        <dbReference type="EMBL" id="OAG28309.1"/>
    </source>
</evidence>
<dbReference type="PRINTS" id="PR00625">
    <property type="entry name" value="JDOMAIN"/>
</dbReference>
<dbReference type="SUPFAM" id="SSF49493">
    <property type="entry name" value="HSP40/DnaJ peptide-binding domain"/>
    <property type="match status" value="2"/>
</dbReference>
<dbReference type="Gene3D" id="1.10.287.110">
    <property type="entry name" value="DnaJ domain"/>
    <property type="match status" value="1"/>
</dbReference>